<proteinExistence type="predicted"/>
<gene>
    <name evidence="1" type="ORF">JY572_27745</name>
</gene>
<sequence>MSQECFVLLPRDGLSVKDGRGWYTSEVGRGYSHPWPLPTTVRGALRAAWGQDLMTTQPGVRMTPEEWEQRSAGVKLTRFVALRRSLAESSFKQAHRMWPFPADAVLVGGEKGAVGRVEQLLPRRPATGRAATTLGPDEDAAREGLWHPRWASKGKPAPAPRFWSEAEMVRWLLGHDVAIPRELSPEQRTDVHVSIHPDRQTAEDTMLHSRQVVELLRLEREGETAPRAVEWALGLCCEQPTRDSVRGFPSGVLGLGGRRRLTNVEPVTPDLFACPPEFQPKGTKGLRLVLATPASFVRGWLPDGFEQDGAVYVGTLPGVTGPVVLRAALVPRAQDVSAWDMVKREPRRTRRWVPAGAVYFFEKQRGEDFTAEELRALWLASWGGGHEEALGQVLPGVWTPPPASGA</sequence>
<dbReference type="Pfam" id="PF09700">
    <property type="entry name" value="Cas_Cmr3"/>
    <property type="match status" value="1"/>
</dbReference>
<dbReference type="InterPro" id="IPR019117">
    <property type="entry name" value="CRISPR-assoc_protein_Cmr3"/>
</dbReference>
<protein>
    <submittedName>
        <fullName evidence="1">Type III-B CRISPR module-associated protein Cmr3</fullName>
    </submittedName>
</protein>
<dbReference type="Gene3D" id="2.60.40.4350">
    <property type="match status" value="1"/>
</dbReference>
<dbReference type="EMBL" id="CP071091">
    <property type="protein sequence ID" value="QSQ12145.1"/>
    <property type="molecule type" value="Genomic_DNA"/>
</dbReference>
<dbReference type="Proteomes" id="UP000663090">
    <property type="component" value="Chromosome"/>
</dbReference>
<name>A0ABX7N3A5_9BACT</name>
<accession>A0ABX7N3A5</accession>
<keyword evidence="2" id="KW-1185">Reference proteome</keyword>
<organism evidence="1 2">
    <name type="scientific">Myxococcus landrumensis</name>
    <dbReference type="NCBI Taxonomy" id="2813577"/>
    <lineage>
        <taxon>Bacteria</taxon>
        <taxon>Pseudomonadati</taxon>
        <taxon>Myxococcota</taxon>
        <taxon>Myxococcia</taxon>
        <taxon>Myxococcales</taxon>
        <taxon>Cystobacterineae</taxon>
        <taxon>Myxococcaceae</taxon>
        <taxon>Myxococcus</taxon>
    </lineage>
</organism>
<evidence type="ECO:0000313" key="2">
    <source>
        <dbReference type="Proteomes" id="UP000663090"/>
    </source>
</evidence>
<dbReference type="RefSeq" id="WP_206713876.1">
    <property type="nucleotide sequence ID" value="NZ_CP071091.1"/>
</dbReference>
<evidence type="ECO:0000313" key="1">
    <source>
        <dbReference type="EMBL" id="QSQ12145.1"/>
    </source>
</evidence>
<reference evidence="1 2" key="1">
    <citation type="submission" date="2021-02" db="EMBL/GenBank/DDBJ databases">
        <title>De Novo genome assembly of isolated myxobacteria.</title>
        <authorList>
            <person name="Stevens D.C."/>
        </authorList>
    </citation>
    <scope>NUCLEOTIDE SEQUENCE [LARGE SCALE GENOMIC DNA]</scope>
    <source>
        <strain evidence="1 2">SCHIC003</strain>
    </source>
</reference>